<dbReference type="EMBL" id="CBTK010000011">
    <property type="protein sequence ID" value="CDH43182.1"/>
    <property type="molecule type" value="Genomic_DNA"/>
</dbReference>
<reference evidence="1 2" key="1">
    <citation type="journal article" date="2014" name="ISME J.">
        <title>Candidatus Competibacter-lineage genomes retrieved from metagenomes reveal functional metabolic diversity.</title>
        <authorList>
            <person name="McIlroy S.J."/>
            <person name="Albertsen M."/>
            <person name="Andresen E.K."/>
            <person name="Saunders A.M."/>
            <person name="Kristiansen R."/>
            <person name="Stokholm-Bjerregaard M."/>
            <person name="Nielsen K.L."/>
            <person name="Nielsen P.H."/>
        </authorList>
    </citation>
    <scope>NUCLEOTIDE SEQUENCE [LARGE SCALE GENOMIC DNA]</scope>
    <source>
        <strain evidence="1 2">Run_B_J11</strain>
    </source>
</reference>
<keyword evidence="2" id="KW-1185">Reference proteome</keyword>
<evidence type="ECO:0000313" key="1">
    <source>
        <dbReference type="EMBL" id="CDH43182.1"/>
    </source>
</evidence>
<organism evidence="1 2">
    <name type="scientific">Candidatus Contendobacter odensis Run_B_J11</name>
    <dbReference type="NCBI Taxonomy" id="1400861"/>
    <lineage>
        <taxon>Bacteria</taxon>
        <taxon>Pseudomonadati</taxon>
        <taxon>Pseudomonadota</taxon>
        <taxon>Gammaproteobacteria</taxon>
        <taxon>Candidatus Competibacteraceae</taxon>
        <taxon>Candidatus Contendibacter</taxon>
    </lineage>
</organism>
<proteinExistence type="predicted"/>
<dbReference type="OrthoDB" id="6008408at2"/>
<protein>
    <submittedName>
        <fullName evidence="1">Replication initiation protein</fullName>
    </submittedName>
</protein>
<accession>A0A7U7G7H4</accession>
<gene>
    <name evidence="1" type="primary">repA</name>
    <name evidence="1" type="ORF">BN874_1080003</name>
</gene>
<dbReference type="AlphaFoldDB" id="A0A7U7G7H4"/>
<dbReference type="RefSeq" id="WP_051497257.1">
    <property type="nucleotide sequence ID" value="NZ_CBTK010000011.1"/>
</dbReference>
<dbReference type="Proteomes" id="UP000019184">
    <property type="component" value="Unassembled WGS sequence"/>
</dbReference>
<evidence type="ECO:0000313" key="2">
    <source>
        <dbReference type="Proteomes" id="UP000019184"/>
    </source>
</evidence>
<comment type="caution">
    <text evidence="1">The sequence shown here is derived from an EMBL/GenBank/DDBJ whole genome shotgun (WGS) entry which is preliminary data.</text>
</comment>
<sequence length="492" mass="56258">MQAEPESFPLLTGPEEAALYHHAGDRGFFTLLWADPEQAARAARVAAQRRQLKLELVAQLATPLTLFDPPALKIDELRARLEALPRLSSKIQRAYRLSDLPTVIEALDQERDTWISQAEFIKPNRRVVYLLRLNLCFVDLDTYKTPWNGNPPEWLSHRVWGYCLDEGIPAPSLILYSGRGLQVKWLLERPLPRAALPRWNAVQKQLVARLAPFGADPGARDASRLLRLVDTVNTRSGERVRVLWVNERDGEVQHYNFEFLAETILPLARETIRDDRKAKAERRARLTVLPGGKTGNLRAFSGRQLAWDRLEDLRTLARLRGWMESGVPHGYRSKYLHWCLNFLLLSGAVHSSQLFQEAQALVREVCPDFSKEVRSILSTLYRKAQAYEAGEKIEFGGRMYPPLYTPKNSTLQELFEIQDAETPHLKTIISAGEAAQRHRERNRKAVDRATYLETAEQRRVEARLRRAKGESLREIASALGVSHEGVRQMLKE</sequence>
<name>A0A7U7G7H4_9GAMM</name>